<organism evidence="2 3">
    <name type="scientific">Paenibacillus anaericanus</name>
    <dbReference type="NCBI Taxonomy" id="170367"/>
    <lineage>
        <taxon>Bacteria</taxon>
        <taxon>Bacillati</taxon>
        <taxon>Bacillota</taxon>
        <taxon>Bacilli</taxon>
        <taxon>Bacillales</taxon>
        <taxon>Paenibacillaceae</taxon>
        <taxon>Paenibacillus</taxon>
    </lineage>
</organism>
<keyword evidence="3" id="KW-1185">Reference proteome</keyword>
<keyword evidence="1" id="KW-0472">Membrane</keyword>
<dbReference type="EMBL" id="RZNY01000052">
    <property type="protein sequence ID" value="RUT38688.1"/>
    <property type="molecule type" value="Genomic_DNA"/>
</dbReference>
<name>A0A3S1BCY5_9BACL</name>
<dbReference type="AlphaFoldDB" id="A0A3S1BCY5"/>
<keyword evidence="1" id="KW-0812">Transmembrane</keyword>
<evidence type="ECO:0000313" key="3">
    <source>
        <dbReference type="Proteomes" id="UP000279446"/>
    </source>
</evidence>
<feature type="transmembrane region" description="Helical" evidence="1">
    <location>
        <begin position="12"/>
        <end position="34"/>
    </location>
</feature>
<dbReference type="RefSeq" id="WP_127195131.1">
    <property type="nucleotide sequence ID" value="NZ_RZNY01000052.1"/>
</dbReference>
<gene>
    <name evidence="2" type="ORF">EJP82_26820</name>
</gene>
<accession>A0A3S1BCY5</accession>
<sequence>MKGRIWNKTTRRISVILGALIITLAVVLLSNSYVQKNTDLVKVVVAVENIQPDQSVNNKITIKEKVRSEIPEDAITDLKELENETWFANEIGFYKDEPIRKSGLTTSDNSKYGGALKLKDGDSLVGVKVDQAQSAGDYIKPGVIVDAVVYVKNEFETKVIGPKDDPDLAGLIIRDRQNAEGTEPGADGRSLITAVAIIETSNEQVKKKLVEYQEEGKIYLTPTGVVKEE</sequence>
<evidence type="ECO:0000256" key="1">
    <source>
        <dbReference type="SAM" id="Phobius"/>
    </source>
</evidence>
<dbReference type="OrthoDB" id="2560720at2"/>
<protein>
    <recommendedName>
        <fullName evidence="4">Flp pilus assembly protein CpaB</fullName>
    </recommendedName>
</protein>
<dbReference type="Proteomes" id="UP000279446">
    <property type="component" value="Unassembled WGS sequence"/>
</dbReference>
<evidence type="ECO:0008006" key="4">
    <source>
        <dbReference type="Google" id="ProtNLM"/>
    </source>
</evidence>
<evidence type="ECO:0000313" key="2">
    <source>
        <dbReference type="EMBL" id="RUT38688.1"/>
    </source>
</evidence>
<proteinExistence type="predicted"/>
<reference evidence="2 3" key="1">
    <citation type="submission" date="2018-12" db="EMBL/GenBank/DDBJ databases">
        <authorList>
            <person name="Sun L."/>
            <person name="Chen Z."/>
        </authorList>
    </citation>
    <scope>NUCLEOTIDE SEQUENCE [LARGE SCALE GENOMIC DNA]</scope>
    <source>
        <strain evidence="2 3">DSM 15890</strain>
    </source>
</reference>
<comment type="caution">
    <text evidence="2">The sequence shown here is derived from an EMBL/GenBank/DDBJ whole genome shotgun (WGS) entry which is preliminary data.</text>
</comment>
<keyword evidence="1" id="KW-1133">Transmembrane helix</keyword>